<dbReference type="Proteomes" id="UP000824094">
    <property type="component" value="Unassembled WGS sequence"/>
</dbReference>
<keyword evidence="2" id="KW-0812">Transmembrane</keyword>
<dbReference type="PANTHER" id="PTHR21666">
    <property type="entry name" value="PEPTIDASE-RELATED"/>
    <property type="match status" value="1"/>
</dbReference>
<dbReference type="InterPro" id="IPR016047">
    <property type="entry name" value="M23ase_b-sheet_dom"/>
</dbReference>
<dbReference type="GO" id="GO:0004222">
    <property type="term" value="F:metalloendopeptidase activity"/>
    <property type="evidence" value="ECO:0007669"/>
    <property type="project" value="TreeGrafter"/>
</dbReference>
<feature type="compositionally biased region" description="Low complexity" evidence="1">
    <location>
        <begin position="69"/>
        <end position="84"/>
    </location>
</feature>
<dbReference type="EMBL" id="DVNF01000159">
    <property type="protein sequence ID" value="HIU60827.1"/>
    <property type="molecule type" value="Genomic_DNA"/>
</dbReference>
<dbReference type="PANTHER" id="PTHR21666:SF270">
    <property type="entry name" value="MUREIN HYDROLASE ACTIVATOR ENVC"/>
    <property type="match status" value="1"/>
</dbReference>
<dbReference type="AlphaFoldDB" id="A0A9D1MIA3"/>
<reference evidence="4" key="1">
    <citation type="submission" date="2020-10" db="EMBL/GenBank/DDBJ databases">
        <authorList>
            <person name="Gilroy R."/>
        </authorList>
    </citation>
    <scope>NUCLEOTIDE SEQUENCE</scope>
    <source>
        <strain evidence="4">18911</strain>
    </source>
</reference>
<feature type="transmembrane region" description="Helical" evidence="2">
    <location>
        <begin position="20"/>
        <end position="42"/>
    </location>
</feature>
<evidence type="ECO:0000256" key="2">
    <source>
        <dbReference type="SAM" id="Phobius"/>
    </source>
</evidence>
<protein>
    <submittedName>
        <fullName evidence="4">M23 family metallopeptidase</fullName>
    </submittedName>
</protein>
<dbReference type="InterPro" id="IPR011055">
    <property type="entry name" value="Dup_hybrid_motif"/>
</dbReference>
<feature type="domain" description="M23ase beta-sheet core" evidence="3">
    <location>
        <begin position="118"/>
        <end position="215"/>
    </location>
</feature>
<accession>A0A9D1MIA3</accession>
<dbReference type="CDD" id="cd12797">
    <property type="entry name" value="M23_peptidase"/>
    <property type="match status" value="1"/>
</dbReference>
<evidence type="ECO:0000313" key="4">
    <source>
        <dbReference type="EMBL" id="HIU60827.1"/>
    </source>
</evidence>
<keyword evidence="2" id="KW-1133">Transmembrane helix</keyword>
<dbReference type="Gene3D" id="2.70.70.10">
    <property type="entry name" value="Glucose Permease (Domain IIA)"/>
    <property type="match status" value="1"/>
</dbReference>
<feature type="region of interest" description="Disordered" evidence="1">
    <location>
        <begin position="47"/>
        <end position="85"/>
    </location>
</feature>
<dbReference type="SUPFAM" id="SSF51261">
    <property type="entry name" value="Duplicated hybrid motif"/>
    <property type="match status" value="1"/>
</dbReference>
<comment type="caution">
    <text evidence="4">The sequence shown here is derived from an EMBL/GenBank/DDBJ whole genome shotgun (WGS) entry which is preliminary data.</text>
</comment>
<evidence type="ECO:0000256" key="1">
    <source>
        <dbReference type="SAM" id="MobiDB-lite"/>
    </source>
</evidence>
<proteinExistence type="predicted"/>
<evidence type="ECO:0000313" key="5">
    <source>
        <dbReference type="Proteomes" id="UP000824094"/>
    </source>
</evidence>
<keyword evidence="2" id="KW-0472">Membrane</keyword>
<name>A0A9D1MIA3_9FIRM</name>
<dbReference type="Pfam" id="PF01551">
    <property type="entry name" value="Peptidase_M23"/>
    <property type="match status" value="1"/>
</dbReference>
<sequence length="224" mass="23467">MKGKGNAQKVKAFFKKNVYYIVMVVCILAIAAMITVAVVLGGEDATPAPTPTPTPGDVTDQNPPDDSDTTTPPGDDNTPVDTTPEPIVFAMPVEGGTVIKDYAMDTLVWSQTLKQYSVHPGIDFAGAEGANALAVYDGVVSSVTYDQLNGNVVKIDHGNGLVTIYSSLNEPVVTEGQTVTTGTVLGALSTSASKEMSDGSHLHFEVSLNGEVANPYDYLPTGDK</sequence>
<evidence type="ECO:0000259" key="3">
    <source>
        <dbReference type="Pfam" id="PF01551"/>
    </source>
</evidence>
<dbReference type="InterPro" id="IPR050570">
    <property type="entry name" value="Cell_wall_metabolism_enzyme"/>
</dbReference>
<reference evidence="4" key="2">
    <citation type="journal article" date="2021" name="PeerJ">
        <title>Extensive microbial diversity within the chicken gut microbiome revealed by metagenomics and culture.</title>
        <authorList>
            <person name="Gilroy R."/>
            <person name="Ravi A."/>
            <person name="Getino M."/>
            <person name="Pursley I."/>
            <person name="Horton D.L."/>
            <person name="Alikhan N.F."/>
            <person name="Baker D."/>
            <person name="Gharbi K."/>
            <person name="Hall N."/>
            <person name="Watson M."/>
            <person name="Adriaenssens E.M."/>
            <person name="Foster-Nyarko E."/>
            <person name="Jarju S."/>
            <person name="Secka A."/>
            <person name="Antonio M."/>
            <person name="Oren A."/>
            <person name="Chaudhuri R.R."/>
            <person name="La Ragione R."/>
            <person name="Hildebrand F."/>
            <person name="Pallen M.J."/>
        </authorList>
    </citation>
    <scope>NUCLEOTIDE SEQUENCE</scope>
    <source>
        <strain evidence="4">18911</strain>
    </source>
</reference>
<organism evidence="4 5">
    <name type="scientific">Candidatus Stercoripulliclostridium merdigallinarum</name>
    <dbReference type="NCBI Taxonomy" id="2840951"/>
    <lineage>
        <taxon>Bacteria</taxon>
        <taxon>Bacillati</taxon>
        <taxon>Bacillota</taxon>
        <taxon>Clostridia</taxon>
        <taxon>Eubacteriales</taxon>
        <taxon>Candidatus Stercoripulliclostridium</taxon>
    </lineage>
</organism>
<gene>
    <name evidence="4" type="ORF">IAB05_05495</name>
</gene>